<dbReference type="EMBL" id="JAPEVG010000013">
    <property type="protein sequence ID" value="KAJ8496565.1"/>
    <property type="molecule type" value="Genomic_DNA"/>
</dbReference>
<feature type="compositionally biased region" description="Polar residues" evidence="1">
    <location>
        <begin position="699"/>
        <end position="711"/>
    </location>
</feature>
<gene>
    <name evidence="4" type="ORF">ONZ51_g985</name>
</gene>
<feature type="region of interest" description="Disordered" evidence="1">
    <location>
        <begin position="699"/>
        <end position="725"/>
    </location>
</feature>
<evidence type="ECO:0000313" key="4">
    <source>
        <dbReference type="EMBL" id="KAJ8496565.1"/>
    </source>
</evidence>
<sequence>MWLLNTHTAELREFASSKDIRYAIISHVWQQDPKEQTFHEVRAIPALCKDSGADPLSLLSRKIRDCCKMAARAGYDWLWLDTCCIDQHSSAELSEAINSMFTWYEDAQVCYVYLHDVGDDEDPAKDGSAFRRSVWHTRGWTLQELLAPACVIFLSKTWHTLGSKHSLAKALSQVSGIKEGVLTRERADWLESVSVAERMSWAAHRQTTRVEDRAYSLMGIFGINMPTIYGEGPRAFMRLQEEILQRIPDQSIFAWGRIHPNFKDAVQDMRLGAVVETEQPAPATDLAASDAQARLEDLLAPSPAEFAHSASIKSLSILDLATKYCIRGQVSQYTLTSYGMLVELPVSEDWVLVGTSAAEPDATADVAEAEAAEPKTREPGGEDEAPALPEESPASRRVCAAVLACAENSQTLLVLLLRIVGHASSSQYVVGEYITDPQSGERRYYRAALYPKFPLPSRARGEFKPANVPFAKFGPRQVYIRHNYATLTLGEARLRPAAQGQSPQRVVYTFHAPQWTLNQLQAQHALAVHPTREDGLTLQVPYDLIDTARREVVVVRVGVGCACFAASTASGPPDESTIAQLWIDARVAPVPERGYARQYGSPLRLGDLDGDRDGGGHGHGRRAVRARCGAGRVHLCSKGKSREGEHGAEEALVAAFRTADREIRVRIEPQRGFEPIRGPVWSNYGIAFEIADVWEDVDPQNSSVEGASTTAAPVAGPSSVPQQAAPPMNGDGVVYAATAVPIEVSPSGSPKSMLSTFFSVFSRLKA</sequence>
<evidence type="ECO:0000313" key="5">
    <source>
        <dbReference type="Proteomes" id="UP001215151"/>
    </source>
</evidence>
<evidence type="ECO:0008006" key="6">
    <source>
        <dbReference type="Google" id="ProtNLM"/>
    </source>
</evidence>
<dbReference type="Proteomes" id="UP001215151">
    <property type="component" value="Unassembled WGS sequence"/>
</dbReference>
<protein>
    <recommendedName>
        <fullName evidence="6">Vegetative incompatibility protein HET-E-1</fullName>
    </recommendedName>
</protein>
<feature type="domain" description="DUF8212" evidence="3">
    <location>
        <begin position="234"/>
        <end position="346"/>
    </location>
</feature>
<dbReference type="InterPro" id="IPR058525">
    <property type="entry name" value="DUF8212"/>
</dbReference>
<dbReference type="Pfam" id="PF26640">
    <property type="entry name" value="DUF8212"/>
    <property type="match status" value="1"/>
</dbReference>
<dbReference type="PANTHER" id="PTHR10622:SF10">
    <property type="entry name" value="HET DOMAIN-CONTAINING PROTEIN"/>
    <property type="match status" value="1"/>
</dbReference>
<reference evidence="4" key="1">
    <citation type="submission" date="2022-11" db="EMBL/GenBank/DDBJ databases">
        <title>Genome Sequence of Cubamyces cubensis.</title>
        <authorList>
            <person name="Buettner E."/>
        </authorList>
    </citation>
    <scope>NUCLEOTIDE SEQUENCE</scope>
    <source>
        <strain evidence="4">MPL-01</strain>
    </source>
</reference>
<dbReference type="InterPro" id="IPR010730">
    <property type="entry name" value="HET"/>
</dbReference>
<evidence type="ECO:0000259" key="3">
    <source>
        <dbReference type="Pfam" id="PF26640"/>
    </source>
</evidence>
<feature type="region of interest" description="Disordered" evidence="1">
    <location>
        <begin position="362"/>
        <end position="392"/>
    </location>
</feature>
<proteinExistence type="predicted"/>
<dbReference type="PANTHER" id="PTHR10622">
    <property type="entry name" value="HET DOMAIN-CONTAINING PROTEIN"/>
    <property type="match status" value="1"/>
</dbReference>
<name>A0AAD7XDD9_9APHY</name>
<feature type="domain" description="Heterokaryon incompatibility" evidence="2">
    <location>
        <begin position="22"/>
        <end position="124"/>
    </location>
</feature>
<organism evidence="4 5">
    <name type="scientific">Trametes cubensis</name>
    <dbReference type="NCBI Taxonomy" id="1111947"/>
    <lineage>
        <taxon>Eukaryota</taxon>
        <taxon>Fungi</taxon>
        <taxon>Dikarya</taxon>
        <taxon>Basidiomycota</taxon>
        <taxon>Agaricomycotina</taxon>
        <taxon>Agaricomycetes</taxon>
        <taxon>Polyporales</taxon>
        <taxon>Polyporaceae</taxon>
        <taxon>Trametes</taxon>
    </lineage>
</organism>
<dbReference type="Pfam" id="PF06985">
    <property type="entry name" value="HET"/>
    <property type="match status" value="1"/>
</dbReference>
<evidence type="ECO:0000259" key="2">
    <source>
        <dbReference type="Pfam" id="PF06985"/>
    </source>
</evidence>
<comment type="caution">
    <text evidence="4">The sequence shown here is derived from an EMBL/GenBank/DDBJ whole genome shotgun (WGS) entry which is preliminary data.</text>
</comment>
<accession>A0AAD7XDD9</accession>
<evidence type="ECO:0000256" key="1">
    <source>
        <dbReference type="SAM" id="MobiDB-lite"/>
    </source>
</evidence>
<keyword evidence="5" id="KW-1185">Reference proteome</keyword>
<dbReference type="AlphaFoldDB" id="A0AAD7XDD9"/>